<dbReference type="InterPro" id="IPR001650">
    <property type="entry name" value="Helicase_C-like"/>
</dbReference>
<gene>
    <name evidence="2" type="ORF">RFV38_13055</name>
</gene>
<dbReference type="Proteomes" id="UP001279681">
    <property type="component" value="Unassembled WGS sequence"/>
</dbReference>
<feature type="non-terminal residue" evidence="2">
    <location>
        <position position="1"/>
    </location>
</feature>
<keyword evidence="3" id="KW-1185">Reference proteome</keyword>
<dbReference type="InterPro" id="IPR050742">
    <property type="entry name" value="Helicase_Restrict-Modif_Enz"/>
</dbReference>
<dbReference type="GO" id="GO:0004386">
    <property type="term" value="F:helicase activity"/>
    <property type="evidence" value="ECO:0007669"/>
    <property type="project" value="UniProtKB-KW"/>
</dbReference>
<dbReference type="PANTHER" id="PTHR47396:SF1">
    <property type="entry name" value="ATP-DEPENDENT HELICASE IRC3-RELATED"/>
    <property type="match status" value="1"/>
</dbReference>
<accession>A0ABU4WD06</accession>
<organism evidence="2 3">
    <name type="scientific">Candidatus Cetobacterium colombiensis</name>
    <dbReference type="NCBI Taxonomy" id="3073100"/>
    <lineage>
        <taxon>Bacteria</taxon>
        <taxon>Fusobacteriati</taxon>
        <taxon>Fusobacteriota</taxon>
        <taxon>Fusobacteriia</taxon>
        <taxon>Fusobacteriales</taxon>
        <taxon>Fusobacteriaceae</taxon>
        <taxon>Cetobacterium</taxon>
    </lineage>
</organism>
<keyword evidence="2" id="KW-0067">ATP-binding</keyword>
<protein>
    <submittedName>
        <fullName evidence="2">Helicase-related protein</fullName>
    </submittedName>
</protein>
<feature type="domain" description="Helicase C-terminal" evidence="1">
    <location>
        <begin position="1"/>
        <end position="114"/>
    </location>
</feature>
<dbReference type="PANTHER" id="PTHR47396">
    <property type="entry name" value="TYPE I RESTRICTION ENZYME ECOKI R PROTEIN"/>
    <property type="match status" value="1"/>
</dbReference>
<dbReference type="RefSeq" id="WP_320314746.1">
    <property type="nucleotide sequence ID" value="NZ_JAVIKH010000038.1"/>
</dbReference>
<comment type="caution">
    <text evidence="2">The sequence shown here is derived from an EMBL/GenBank/DDBJ whole genome shotgun (WGS) entry which is preliminary data.</text>
</comment>
<sequence length="342" mass="40395">SEIIIGDTPVEKRQEIIKDFKNGKLDIIFTVDVFNEGVDIPCIDTVLFLRPTTSYTIFIQQLGRGLRTFKGKEKLRVLDFVGNYKGAELKPAFLSGTFKKGVKPDSPLDSSFVLPSGCSANFDFKVIEYFEQNKGKRDNLKEKLTQDFLNVKELLEKTPNIMDIYTFGEFPVHVYLQKYKTWYEFLKEINELSIDEKSFSERTIQFLQFLEKTSMTKSYKIPLLLSLFKNGLKESVSLKEIGEFYKEFYSDELHGKDLNNKRHEDWRNWDLKKFEALAKENPIHFLTKDEKNEKFFSFIDDNFILNAQLFNEIMENNELLSNILDRLDYRNSNYFRRKYMEV</sequence>
<keyword evidence="2" id="KW-0547">Nucleotide-binding</keyword>
<keyword evidence="2" id="KW-0347">Helicase</keyword>
<reference evidence="3" key="1">
    <citation type="submission" date="2023-07" db="EMBL/GenBank/DDBJ databases">
        <authorList>
            <person name="Colorado M.A."/>
            <person name="Villamil L.M."/>
            <person name="Melo J.F."/>
            <person name="Rodriguez J.A."/>
            <person name="Ruiz R.Y."/>
        </authorList>
    </citation>
    <scope>NUCLEOTIDE SEQUENCE [LARGE SCALE GENOMIC DNA]</scope>
    <source>
        <strain evidence="3">C33</strain>
    </source>
</reference>
<evidence type="ECO:0000313" key="2">
    <source>
        <dbReference type="EMBL" id="MDX8337408.1"/>
    </source>
</evidence>
<dbReference type="InterPro" id="IPR027417">
    <property type="entry name" value="P-loop_NTPase"/>
</dbReference>
<dbReference type="EMBL" id="JAVIKH010000038">
    <property type="protein sequence ID" value="MDX8337408.1"/>
    <property type="molecule type" value="Genomic_DNA"/>
</dbReference>
<keyword evidence="2" id="KW-0378">Hydrolase</keyword>
<dbReference type="Pfam" id="PF00271">
    <property type="entry name" value="Helicase_C"/>
    <property type="match status" value="1"/>
</dbReference>
<name>A0ABU4WD06_9FUSO</name>
<proteinExistence type="predicted"/>
<dbReference type="Gene3D" id="3.40.50.300">
    <property type="entry name" value="P-loop containing nucleotide triphosphate hydrolases"/>
    <property type="match status" value="1"/>
</dbReference>
<evidence type="ECO:0000259" key="1">
    <source>
        <dbReference type="PROSITE" id="PS51194"/>
    </source>
</evidence>
<dbReference type="PROSITE" id="PS51194">
    <property type="entry name" value="HELICASE_CTER"/>
    <property type="match status" value="1"/>
</dbReference>
<dbReference type="SUPFAM" id="SSF52540">
    <property type="entry name" value="P-loop containing nucleoside triphosphate hydrolases"/>
    <property type="match status" value="1"/>
</dbReference>
<dbReference type="SMART" id="SM00490">
    <property type="entry name" value="HELICc"/>
    <property type="match status" value="1"/>
</dbReference>
<evidence type="ECO:0000313" key="3">
    <source>
        <dbReference type="Proteomes" id="UP001279681"/>
    </source>
</evidence>